<evidence type="ECO:0000256" key="1">
    <source>
        <dbReference type="HAMAP-Rule" id="MF_01966"/>
    </source>
</evidence>
<dbReference type="PROSITE" id="PS51385">
    <property type="entry name" value="YJEF_N"/>
    <property type="match status" value="1"/>
</dbReference>
<keyword evidence="1" id="KW-0630">Potassium</keyword>
<dbReference type="InterPro" id="IPR036652">
    <property type="entry name" value="YjeF_N_dom_sf"/>
</dbReference>
<dbReference type="GO" id="GO:0033962">
    <property type="term" value="P:P-body assembly"/>
    <property type="evidence" value="ECO:0007669"/>
    <property type="project" value="TreeGrafter"/>
</dbReference>
<dbReference type="GO" id="GO:0003729">
    <property type="term" value="F:mRNA binding"/>
    <property type="evidence" value="ECO:0007669"/>
    <property type="project" value="TreeGrafter"/>
</dbReference>
<accession>A0A2H0XZP3</accession>
<feature type="binding site" evidence="1">
    <location>
        <position position="157"/>
    </location>
    <ligand>
        <name>(6S)-NADPHX</name>
        <dbReference type="ChEBI" id="CHEBI:64076"/>
    </ligand>
</feature>
<dbReference type="Proteomes" id="UP000231343">
    <property type="component" value="Unassembled WGS sequence"/>
</dbReference>
<dbReference type="GO" id="GO:0000932">
    <property type="term" value="C:P-body"/>
    <property type="evidence" value="ECO:0007669"/>
    <property type="project" value="TreeGrafter"/>
</dbReference>
<dbReference type="Pfam" id="PF03853">
    <property type="entry name" value="YjeF_N"/>
    <property type="match status" value="1"/>
</dbReference>
<comment type="function">
    <text evidence="1">Catalyzes the epimerization of the S- and R-forms of NAD(P)HX, a damaged form of NAD(P)H that is a result of enzymatic or heat-dependent hydration. This is a prerequisite for the S-specific NAD(P)H-hydrate dehydratase to allow the repair of both epimers of NAD(P)HX.</text>
</comment>
<evidence type="ECO:0000313" key="3">
    <source>
        <dbReference type="EMBL" id="PIS30598.1"/>
    </source>
</evidence>
<comment type="catalytic activity">
    <reaction evidence="1">
        <text>(6R)-NADPHX = (6S)-NADPHX</text>
        <dbReference type="Rhea" id="RHEA:32227"/>
        <dbReference type="ChEBI" id="CHEBI:64076"/>
        <dbReference type="ChEBI" id="CHEBI:64077"/>
        <dbReference type="EC" id="5.1.99.6"/>
    </reaction>
</comment>
<dbReference type="SUPFAM" id="SSF64153">
    <property type="entry name" value="YjeF N-terminal domain-like"/>
    <property type="match status" value="1"/>
</dbReference>
<gene>
    <name evidence="1" type="primary">nnrE</name>
    <name evidence="3" type="ORF">COT42_02545</name>
</gene>
<dbReference type="GO" id="GO:0031087">
    <property type="term" value="P:deadenylation-independent decapping of nuclear-transcribed mRNA"/>
    <property type="evidence" value="ECO:0007669"/>
    <property type="project" value="TreeGrafter"/>
</dbReference>
<keyword evidence="1" id="KW-0520">NAD</keyword>
<keyword evidence="1" id="KW-0479">Metal-binding</keyword>
<proteinExistence type="inferred from homology"/>
<protein>
    <recommendedName>
        <fullName evidence="1">NAD(P)H-hydrate epimerase</fullName>
        <ecNumber evidence="1">5.1.99.6</ecNumber>
    </recommendedName>
    <alternativeName>
        <fullName evidence="1">NAD(P)HX epimerase</fullName>
    </alternativeName>
</protein>
<dbReference type="NCBIfam" id="TIGR00197">
    <property type="entry name" value="yjeF_nterm"/>
    <property type="match status" value="1"/>
</dbReference>
<evidence type="ECO:0000313" key="4">
    <source>
        <dbReference type="Proteomes" id="UP000231343"/>
    </source>
</evidence>
<keyword evidence="1" id="KW-0547">Nucleotide-binding</keyword>
<dbReference type="Gene3D" id="3.40.50.10260">
    <property type="entry name" value="YjeF N-terminal domain"/>
    <property type="match status" value="1"/>
</dbReference>
<dbReference type="EMBL" id="PEYM01000052">
    <property type="protein sequence ID" value="PIS30598.1"/>
    <property type="molecule type" value="Genomic_DNA"/>
</dbReference>
<feature type="domain" description="YjeF N-terminal" evidence="2">
    <location>
        <begin position="9"/>
        <end position="209"/>
    </location>
</feature>
<dbReference type="GO" id="GO:0046872">
    <property type="term" value="F:metal ion binding"/>
    <property type="evidence" value="ECO:0007669"/>
    <property type="project" value="UniProtKB-KW"/>
</dbReference>
<keyword evidence="1" id="KW-0413">Isomerase</keyword>
<sequence>MKTISVTKAREFDLKAQVELGVLSLILMENAGRSVAEEALKILGARGVVAVVCGVGNNGGDGFVAARHLLNAGKKVDVFVVGDPAKLKPDPKINFSVLQKIKSRNLRVEFSVPGYFTSYNLIIDAIFGIGLQAEVRGSVSNVIKLMNKSRRPILAVDVPSGLSADTGQVLGVAVKAKTTVTFVANKKGFAKAQKYCGRVVVRDIGVTFF</sequence>
<comment type="catalytic activity">
    <reaction evidence="1">
        <text>(6R)-NADHX = (6S)-NADHX</text>
        <dbReference type="Rhea" id="RHEA:32215"/>
        <dbReference type="ChEBI" id="CHEBI:64074"/>
        <dbReference type="ChEBI" id="CHEBI:64075"/>
        <dbReference type="EC" id="5.1.99.6"/>
    </reaction>
</comment>
<comment type="caution">
    <text evidence="3">The sequence shown here is derived from an EMBL/GenBank/DDBJ whole genome shotgun (WGS) entry which is preliminary data.</text>
</comment>
<keyword evidence="1" id="KW-0521">NADP</keyword>
<dbReference type="EC" id="5.1.99.6" evidence="1"/>
<feature type="binding site" evidence="1">
    <location>
        <position position="58"/>
    </location>
    <ligand>
        <name>K(+)</name>
        <dbReference type="ChEBI" id="CHEBI:29103"/>
    </ligand>
</feature>
<feature type="binding site" evidence="1">
    <location>
        <begin position="57"/>
        <end position="61"/>
    </location>
    <ligand>
        <name>(6S)-NADPHX</name>
        <dbReference type="ChEBI" id="CHEBI:64076"/>
    </ligand>
</feature>
<name>A0A2H0XZP3_UNCSA</name>
<dbReference type="AlphaFoldDB" id="A0A2H0XZP3"/>
<feature type="binding site" evidence="1">
    <location>
        <position position="160"/>
    </location>
    <ligand>
        <name>K(+)</name>
        <dbReference type="ChEBI" id="CHEBI:29103"/>
    </ligand>
</feature>
<feature type="binding site" evidence="1">
    <location>
        <begin position="128"/>
        <end position="134"/>
    </location>
    <ligand>
        <name>(6S)-NADPHX</name>
        <dbReference type="ChEBI" id="CHEBI:64076"/>
    </ligand>
</feature>
<dbReference type="PANTHER" id="PTHR13612">
    <property type="entry name" value="ENHANCER OF MRNA-DECAPPING PROTEIN 3"/>
    <property type="match status" value="1"/>
</dbReference>
<reference evidence="3 4" key="1">
    <citation type="submission" date="2017-09" db="EMBL/GenBank/DDBJ databases">
        <title>Depth-based differentiation of microbial function through sediment-hosted aquifers and enrichment of novel symbionts in the deep terrestrial subsurface.</title>
        <authorList>
            <person name="Probst A.J."/>
            <person name="Ladd B."/>
            <person name="Jarett J.K."/>
            <person name="Geller-Mcgrath D.E."/>
            <person name="Sieber C.M."/>
            <person name="Emerson J.B."/>
            <person name="Anantharaman K."/>
            <person name="Thomas B.C."/>
            <person name="Malmstrom R."/>
            <person name="Stieglmeier M."/>
            <person name="Klingl A."/>
            <person name="Woyke T."/>
            <person name="Ryan C.M."/>
            <person name="Banfield J.F."/>
        </authorList>
    </citation>
    <scope>NUCLEOTIDE SEQUENCE [LARGE SCALE GENOMIC DNA]</scope>
    <source>
        <strain evidence="3">CG08_land_8_20_14_0_20_45_16</strain>
    </source>
</reference>
<dbReference type="GO" id="GO:0052856">
    <property type="term" value="F:NAD(P)HX epimerase activity"/>
    <property type="evidence" value="ECO:0007669"/>
    <property type="project" value="UniProtKB-UniRule"/>
</dbReference>
<organism evidence="3 4">
    <name type="scientific">Candidatus Saganbacteria bacterium CG08_land_8_20_14_0_20_45_16</name>
    <dbReference type="NCBI Taxonomy" id="2014293"/>
    <lineage>
        <taxon>Bacteria</taxon>
        <taxon>Bacillati</taxon>
        <taxon>Saganbacteria</taxon>
    </lineage>
</organism>
<dbReference type="GO" id="GO:0000166">
    <property type="term" value="F:nucleotide binding"/>
    <property type="evidence" value="ECO:0007669"/>
    <property type="project" value="UniProtKB-KW"/>
</dbReference>
<evidence type="ECO:0000259" key="2">
    <source>
        <dbReference type="PROSITE" id="PS51385"/>
    </source>
</evidence>
<comment type="cofactor">
    <cofactor evidence="1">
        <name>K(+)</name>
        <dbReference type="ChEBI" id="CHEBI:29103"/>
    </cofactor>
    <text evidence="1">Binds 1 potassium ion per subunit.</text>
</comment>
<feature type="binding site" evidence="1">
    <location>
        <position position="124"/>
    </location>
    <ligand>
        <name>K(+)</name>
        <dbReference type="ChEBI" id="CHEBI:29103"/>
    </ligand>
</feature>
<dbReference type="HAMAP" id="MF_01966">
    <property type="entry name" value="NADHX_epimerase"/>
    <property type="match status" value="1"/>
</dbReference>
<comment type="similarity">
    <text evidence="1">Belongs to the NnrE/AIBP family.</text>
</comment>
<dbReference type="PANTHER" id="PTHR13612:SF0">
    <property type="entry name" value="ENHANCER OF MRNA-DECAPPING PROTEIN 3"/>
    <property type="match status" value="1"/>
</dbReference>
<comment type="caution">
    <text evidence="1">Lacks conserved residue(s) required for the propagation of feature annotation.</text>
</comment>
<dbReference type="InterPro" id="IPR004443">
    <property type="entry name" value="YjeF_N_dom"/>
</dbReference>